<reference evidence="3 4" key="1">
    <citation type="submission" date="2020-01" db="EMBL/GenBank/DDBJ databases">
        <authorList>
            <person name="Gupta K D."/>
        </authorList>
    </citation>
    <scope>NUCLEOTIDE SEQUENCE [LARGE SCALE GENOMIC DNA]</scope>
</reference>
<keyword evidence="4" id="KW-1185">Reference proteome</keyword>
<dbReference type="AlphaFoldDB" id="A0A8S0XMQ4"/>
<comment type="caution">
    <text evidence="3">The sequence shown here is derived from an EMBL/GenBank/DDBJ whole genome shotgun (WGS) entry which is preliminary data.</text>
</comment>
<organism evidence="3 4">
    <name type="scientific">Cyclocybe aegerita</name>
    <name type="common">Black poplar mushroom</name>
    <name type="synonym">Agrocybe aegerita</name>
    <dbReference type="NCBI Taxonomy" id="1973307"/>
    <lineage>
        <taxon>Eukaryota</taxon>
        <taxon>Fungi</taxon>
        <taxon>Dikarya</taxon>
        <taxon>Basidiomycota</taxon>
        <taxon>Agaricomycotina</taxon>
        <taxon>Agaricomycetes</taxon>
        <taxon>Agaricomycetidae</taxon>
        <taxon>Agaricales</taxon>
        <taxon>Agaricineae</taxon>
        <taxon>Bolbitiaceae</taxon>
        <taxon>Cyclocybe</taxon>
    </lineage>
</organism>
<feature type="compositionally biased region" description="Basic and acidic residues" evidence="1">
    <location>
        <begin position="193"/>
        <end position="206"/>
    </location>
</feature>
<proteinExistence type="predicted"/>
<evidence type="ECO:0000313" key="4">
    <source>
        <dbReference type="Proteomes" id="UP000467700"/>
    </source>
</evidence>
<dbReference type="OrthoDB" id="73491at2759"/>
<evidence type="ECO:0000259" key="2">
    <source>
        <dbReference type="Pfam" id="PF12572"/>
    </source>
</evidence>
<protein>
    <recommendedName>
        <fullName evidence="2">DUF3752 domain-containing protein</fullName>
    </recommendedName>
</protein>
<dbReference type="Proteomes" id="UP000467700">
    <property type="component" value="Unassembled WGS sequence"/>
</dbReference>
<accession>A0A8S0XMQ4</accession>
<dbReference type="PANTHER" id="PTHR46370">
    <property type="entry name" value="GPALPP MOTIFS-CONTAINING PROTEIN 1"/>
    <property type="match status" value="1"/>
</dbReference>
<sequence length="313" mass="34378">MASIGPQIPEHLLKQLNPQSSDKSADENAPGPSTIGPQIPKHLHSKREADIRVYDDDEDDEGPRPSAGPSIGPTIPPPNTSSPRPVAGPSMPPQGAQGKRTMGPSLPPGMGDRRADYDDDSDDDDVGPMPLPAGEASKPKAPKRDEWMLVPPTNSGLLGNLDPTRLKARQFSRSTHDSSSKSRNEPSLWTETPTERLQRLSDEVSGKKRRVTDAPAAEDEDEKSRKRRRRQEEERIRKGVDDYTRVKRGPALVDQHATKVDTSEKKEPPAIWDHSRDMGLGGRLMDDDKRNKMLREAKGLGDRFGSGKSGGFL</sequence>
<gene>
    <name evidence="3" type="ORF">AAE3_LOCUS8606</name>
</gene>
<dbReference type="Pfam" id="PF12572">
    <property type="entry name" value="DUF3752"/>
    <property type="match status" value="1"/>
</dbReference>
<feature type="compositionally biased region" description="Basic and acidic residues" evidence="1">
    <location>
        <begin position="256"/>
        <end position="277"/>
    </location>
</feature>
<name>A0A8S0XMQ4_CYCAE</name>
<dbReference type="InterPro" id="IPR046331">
    <property type="entry name" value="GPAM1-like"/>
</dbReference>
<feature type="compositionally biased region" description="Acidic residues" evidence="1">
    <location>
        <begin position="117"/>
        <end position="126"/>
    </location>
</feature>
<feature type="compositionally biased region" description="Basic and acidic residues" evidence="1">
    <location>
        <begin position="174"/>
        <end position="184"/>
    </location>
</feature>
<evidence type="ECO:0000313" key="3">
    <source>
        <dbReference type="EMBL" id="CAA7266343.1"/>
    </source>
</evidence>
<feature type="region of interest" description="Disordered" evidence="1">
    <location>
        <begin position="1"/>
        <end position="286"/>
    </location>
</feature>
<evidence type="ECO:0000256" key="1">
    <source>
        <dbReference type="SAM" id="MobiDB-lite"/>
    </source>
</evidence>
<feature type="compositionally biased region" description="Basic and acidic residues" evidence="1">
    <location>
        <begin position="230"/>
        <end position="245"/>
    </location>
</feature>
<dbReference type="PANTHER" id="PTHR46370:SF1">
    <property type="entry name" value="GPALPP MOTIFS-CONTAINING PROTEIN 1"/>
    <property type="match status" value="1"/>
</dbReference>
<dbReference type="EMBL" id="CACVBS010000054">
    <property type="protein sequence ID" value="CAA7266343.1"/>
    <property type="molecule type" value="Genomic_DNA"/>
</dbReference>
<dbReference type="InterPro" id="IPR022226">
    <property type="entry name" value="DUF3752"/>
</dbReference>
<feature type="domain" description="DUF3752" evidence="2">
    <location>
        <begin position="151"/>
        <end position="305"/>
    </location>
</feature>